<name>A0ABD0JBD3_9CAEN</name>
<accession>A0ABD0JBD3</accession>
<dbReference type="EMBL" id="JACVVK020000520">
    <property type="protein sequence ID" value="KAK7468166.1"/>
    <property type="molecule type" value="Genomic_DNA"/>
</dbReference>
<evidence type="ECO:0000313" key="1">
    <source>
        <dbReference type="EMBL" id="KAK7468166.1"/>
    </source>
</evidence>
<proteinExistence type="predicted"/>
<feature type="non-terminal residue" evidence="1">
    <location>
        <position position="1"/>
    </location>
</feature>
<gene>
    <name evidence="1" type="ORF">BaRGS_00036579</name>
</gene>
<dbReference type="AlphaFoldDB" id="A0ABD0JBD3"/>
<keyword evidence="2" id="KW-1185">Reference proteome</keyword>
<organism evidence="1 2">
    <name type="scientific">Batillaria attramentaria</name>
    <dbReference type="NCBI Taxonomy" id="370345"/>
    <lineage>
        <taxon>Eukaryota</taxon>
        <taxon>Metazoa</taxon>
        <taxon>Spiralia</taxon>
        <taxon>Lophotrochozoa</taxon>
        <taxon>Mollusca</taxon>
        <taxon>Gastropoda</taxon>
        <taxon>Caenogastropoda</taxon>
        <taxon>Sorbeoconcha</taxon>
        <taxon>Cerithioidea</taxon>
        <taxon>Batillariidae</taxon>
        <taxon>Batillaria</taxon>
    </lineage>
</organism>
<protein>
    <submittedName>
        <fullName evidence="1">Uncharacterized protein</fullName>
    </submittedName>
</protein>
<comment type="caution">
    <text evidence="1">The sequence shown here is derived from an EMBL/GenBank/DDBJ whole genome shotgun (WGS) entry which is preliminary data.</text>
</comment>
<dbReference type="Proteomes" id="UP001519460">
    <property type="component" value="Unassembled WGS sequence"/>
</dbReference>
<sequence>KTDHFWNLKCNALLRPRLRIAFTTVPKLWSVQPSAVQCRHRTQAASRTGHATGVSNRALFSADTAHKLSAGQATLLECPTERCSVQTPHTSCQPDRPRYWSVQPSAVQCRHRTQAASRTGHVTGVSNRALFSADTAHKLPAGQATLLECPTERCSVQTPHTRCQPRYWSVRTLYM</sequence>
<reference evidence="1 2" key="1">
    <citation type="journal article" date="2023" name="Sci. Data">
        <title>Genome assembly of the Korean intertidal mud-creeper Batillaria attramentaria.</title>
        <authorList>
            <person name="Patra A.K."/>
            <person name="Ho P.T."/>
            <person name="Jun S."/>
            <person name="Lee S.J."/>
            <person name="Kim Y."/>
            <person name="Won Y.J."/>
        </authorList>
    </citation>
    <scope>NUCLEOTIDE SEQUENCE [LARGE SCALE GENOMIC DNA]</scope>
    <source>
        <strain evidence="1">Wonlab-2016</strain>
    </source>
</reference>
<evidence type="ECO:0000313" key="2">
    <source>
        <dbReference type="Proteomes" id="UP001519460"/>
    </source>
</evidence>